<evidence type="ECO:0000313" key="3">
    <source>
        <dbReference type="Proteomes" id="UP001229486"/>
    </source>
</evidence>
<name>A0AB73IM03_9BURK</name>
<dbReference type="Proteomes" id="UP001229486">
    <property type="component" value="Unassembled WGS sequence"/>
</dbReference>
<feature type="domain" description="VOC" evidence="1">
    <location>
        <begin position="11"/>
        <end position="141"/>
    </location>
</feature>
<sequence>MSRHLECLPLRLHHHAFTTDDHEKNRRFYEDILGLPLVAMWIEHEVIDGEHVDLGHAFYGLADGSALAFFQFADAQKQALWKAREQSLFVHLSLLVERATQIDIEARLAKAGLHSFRMNHGFCDSLYVKDPNGLTLEFTVDHPDAQNIARTMAASAHEDLRRWIRGERIPNNNWRPPV</sequence>
<dbReference type="PROSITE" id="PS51819">
    <property type="entry name" value="VOC"/>
    <property type="match status" value="1"/>
</dbReference>
<dbReference type="InterPro" id="IPR037523">
    <property type="entry name" value="VOC_core"/>
</dbReference>
<dbReference type="SUPFAM" id="SSF54593">
    <property type="entry name" value="Glyoxalase/Bleomycin resistance protein/Dihydroxybiphenyl dioxygenase"/>
    <property type="match status" value="1"/>
</dbReference>
<dbReference type="Pfam" id="PF00903">
    <property type="entry name" value="Glyoxalase"/>
    <property type="match status" value="1"/>
</dbReference>
<dbReference type="RefSeq" id="WP_392395772.1">
    <property type="nucleotide sequence ID" value="NZ_JAURTK010000015.1"/>
</dbReference>
<proteinExistence type="predicted"/>
<evidence type="ECO:0000259" key="1">
    <source>
        <dbReference type="PROSITE" id="PS51819"/>
    </source>
</evidence>
<accession>A0AB73IM03</accession>
<comment type="caution">
    <text evidence="2">The sequence shown here is derived from an EMBL/GenBank/DDBJ whole genome shotgun (WGS) entry which is preliminary data.</text>
</comment>
<dbReference type="InterPro" id="IPR004360">
    <property type="entry name" value="Glyas_Fos-R_dOase_dom"/>
</dbReference>
<dbReference type="CDD" id="cd06587">
    <property type="entry name" value="VOC"/>
    <property type="match status" value="1"/>
</dbReference>
<protein>
    <submittedName>
        <fullName evidence="2">Catechol 2,3-dioxygenase-like lactoylglutathione lyase family enzyme</fullName>
    </submittedName>
</protein>
<evidence type="ECO:0000313" key="2">
    <source>
        <dbReference type="EMBL" id="MDP9651055.1"/>
    </source>
</evidence>
<reference evidence="2" key="1">
    <citation type="submission" date="2023-07" db="EMBL/GenBank/DDBJ databases">
        <title>Sorghum-associated microbial communities from plants grown in Nebraska, USA.</title>
        <authorList>
            <person name="Schachtman D."/>
        </authorList>
    </citation>
    <scope>NUCLEOTIDE SEQUENCE</scope>
    <source>
        <strain evidence="2">DS1061</strain>
    </source>
</reference>
<dbReference type="Gene3D" id="3.10.180.10">
    <property type="entry name" value="2,3-Dihydroxybiphenyl 1,2-Dioxygenase, domain 1"/>
    <property type="match status" value="1"/>
</dbReference>
<dbReference type="AlphaFoldDB" id="A0AB73IM03"/>
<dbReference type="EMBL" id="JAURTK010000015">
    <property type="protein sequence ID" value="MDP9651055.1"/>
    <property type="molecule type" value="Genomic_DNA"/>
</dbReference>
<organism evidence="2 3">
    <name type="scientific">Paraburkholderia caledonica</name>
    <dbReference type="NCBI Taxonomy" id="134536"/>
    <lineage>
        <taxon>Bacteria</taxon>
        <taxon>Pseudomonadati</taxon>
        <taxon>Pseudomonadota</taxon>
        <taxon>Betaproteobacteria</taxon>
        <taxon>Burkholderiales</taxon>
        <taxon>Burkholderiaceae</taxon>
        <taxon>Paraburkholderia</taxon>
    </lineage>
</organism>
<gene>
    <name evidence="2" type="ORF">J2793_006530</name>
</gene>
<dbReference type="InterPro" id="IPR029068">
    <property type="entry name" value="Glyas_Bleomycin-R_OHBP_Dase"/>
</dbReference>